<dbReference type="RefSeq" id="WP_154519083.1">
    <property type="nucleotide sequence ID" value="NZ_VUMT01000009.1"/>
</dbReference>
<keyword evidence="3" id="KW-1185">Reference proteome</keyword>
<evidence type="ECO:0000313" key="2">
    <source>
        <dbReference type="EMBL" id="MSS63673.1"/>
    </source>
</evidence>
<gene>
    <name evidence="2" type="ORF">FYJ58_07255</name>
</gene>
<dbReference type="Proteomes" id="UP000482209">
    <property type="component" value="Unassembled WGS sequence"/>
</dbReference>
<comment type="caution">
    <text evidence="2">The sequence shown here is derived from an EMBL/GenBank/DDBJ whole genome shotgun (WGS) entry which is preliminary data.</text>
</comment>
<feature type="domain" description="RNA polymerase sigma-70 ECF-like HTH" evidence="1">
    <location>
        <begin position="55"/>
        <end position="172"/>
    </location>
</feature>
<organism evidence="2 3">
    <name type="scientific">Velocimicrobium porci</name>
    <dbReference type="NCBI Taxonomy" id="2606634"/>
    <lineage>
        <taxon>Bacteria</taxon>
        <taxon>Bacillati</taxon>
        <taxon>Bacillota</taxon>
        <taxon>Clostridia</taxon>
        <taxon>Lachnospirales</taxon>
        <taxon>Lachnospiraceae</taxon>
        <taxon>Velocimicrobium</taxon>
    </lineage>
</organism>
<name>A0A6L5Y0G1_9FIRM</name>
<dbReference type="Pfam" id="PF07638">
    <property type="entry name" value="Sigma70_ECF"/>
    <property type="match status" value="1"/>
</dbReference>
<evidence type="ECO:0000313" key="3">
    <source>
        <dbReference type="Proteomes" id="UP000482209"/>
    </source>
</evidence>
<sequence>MKNKQRIRPLTPTERKFAEEKYHLITDFLKRSKLDAEEFFDIVVFDFLLSVEIYLNSEDLQNKCNFEAFSYMYMKRAIYRHFREQKALKRSSEAGADISFDEVDAYIGKSINSMENSSSLEYEETIKQIESILTMEQQRIFFDKLEGYSLKEIADNNGIKPKRVYKQFGKIKSVVADVMDEQRLLG</sequence>
<evidence type="ECO:0000259" key="1">
    <source>
        <dbReference type="Pfam" id="PF07638"/>
    </source>
</evidence>
<dbReference type="InterPro" id="IPR053812">
    <property type="entry name" value="HTH_Sigma70_ECF-like"/>
</dbReference>
<accession>A0A6L5Y0G1</accession>
<dbReference type="InterPro" id="IPR013324">
    <property type="entry name" value="RNA_pol_sigma_r3/r4-like"/>
</dbReference>
<dbReference type="SUPFAM" id="SSF88659">
    <property type="entry name" value="Sigma3 and sigma4 domains of RNA polymerase sigma factors"/>
    <property type="match status" value="1"/>
</dbReference>
<dbReference type="EMBL" id="VUMT01000009">
    <property type="protein sequence ID" value="MSS63673.1"/>
    <property type="molecule type" value="Genomic_DNA"/>
</dbReference>
<protein>
    <submittedName>
        <fullName evidence="2">Sigma-70 family RNA polymerase sigma factor</fullName>
    </submittedName>
</protein>
<dbReference type="AlphaFoldDB" id="A0A6L5Y0G1"/>
<proteinExistence type="predicted"/>
<reference evidence="2 3" key="1">
    <citation type="submission" date="2019-08" db="EMBL/GenBank/DDBJ databases">
        <title>In-depth cultivation of the pig gut microbiome towards novel bacterial diversity and tailored functional studies.</title>
        <authorList>
            <person name="Wylensek D."/>
            <person name="Hitch T.C.A."/>
            <person name="Clavel T."/>
        </authorList>
    </citation>
    <scope>NUCLEOTIDE SEQUENCE [LARGE SCALE GENOMIC DNA]</scope>
    <source>
        <strain evidence="2 3">WCA-693-APC-MOT-I</strain>
    </source>
</reference>